<dbReference type="InterPro" id="IPR025048">
    <property type="entry name" value="DUF3987"/>
</dbReference>
<dbReference type="Proteomes" id="UP000225204">
    <property type="component" value="Segment"/>
</dbReference>
<reference evidence="2" key="1">
    <citation type="submission" date="2017-06" db="EMBL/GenBank/DDBJ databases">
        <authorList>
            <person name="Kim H.J."/>
            <person name="Triplett B.A."/>
        </authorList>
    </citation>
    <scope>NUCLEOTIDE SEQUENCE [LARGE SCALE GENOMIC DNA]</scope>
</reference>
<organism evidence="1 2">
    <name type="scientific">Arthrobacter phage Molivia</name>
    <dbReference type="NCBI Taxonomy" id="2015839"/>
    <lineage>
        <taxon>Viruses</taxon>
        <taxon>Duplodnaviria</taxon>
        <taxon>Heunggongvirae</taxon>
        <taxon>Uroviricota</taxon>
        <taxon>Caudoviricetes</taxon>
        <taxon>Amigovirus</taxon>
        <taxon>Amigovirus molivia</taxon>
    </lineage>
</organism>
<dbReference type="OrthoDB" id="16175at10239"/>
<proteinExistence type="predicted"/>
<evidence type="ECO:0000313" key="1">
    <source>
        <dbReference type="EMBL" id="ASX99282.1"/>
    </source>
</evidence>
<protein>
    <submittedName>
        <fullName evidence="1">DNA primase</fullName>
    </submittedName>
</protein>
<dbReference type="Pfam" id="PF13148">
    <property type="entry name" value="DUF3987"/>
    <property type="match status" value="1"/>
</dbReference>
<evidence type="ECO:0000313" key="2">
    <source>
        <dbReference type="Proteomes" id="UP000225204"/>
    </source>
</evidence>
<keyword evidence="2" id="KW-1185">Reference proteome</keyword>
<gene>
    <name evidence="1" type="primary">58</name>
    <name evidence="1" type="ORF">SEA_MOLIVIA_58</name>
</gene>
<sequence>MSDVKEFFQAVFQDGSGMLCLSLLDSERNPTIQHFLSWPEQADEAVDYVLAHADKDLYYTPTLFMAPNARRASAQWTSVVYGDADTCPVDSLLAVPSIIVHTSEEKTHVYWHIDGLKDPNEAEAWSHGVSIAHPKAETGFDNGWAANKLLRVPGTSNTKYSDPDSEDYIEGYAPFDVWVEYTGMTYTVDEFTEFYKQADVQTILNKDMGEIPSYADALNSLSNTSQDLLDLIGRHYEKRQKGSEALFLLQQELFRLGATDEAAFAICKQSGLNKFARDGRANADELLWGDVLRARAKSEIEFRDSTEPPATRVTVQPEKKAKEIDFLTAEEKANLKRTFIDEYKTWAASKTDAAAEYHVASAFMILSMVFSDFGHAIPDFGKLPLNLWFMVLGDTTRSRKSTTKKQMLRTLWALQRDGEYHYDLGSDFTGEGLTSELLQRANRSSLIHVDEAQDFIVGLERKPYLAGLRGQMTELYDGHVNGKLRATGAVKAASTAEISLGMFMMGIRDQLASVLTTEDFQSGFLTRFIYVEAEPPPRTKETDKIRQASKQDQVKDYVFEGFVAKLDEARSHWESLTGGGSNPTIAVPCTDEAMERLNEFVTELLDAAEGTERAAIVQASSQRLSLSILKAATLIGMSEMKDEVELDDMLAAINYCGSWFMHLVKMTTKVSESNWSRRMNSIEEFVVEHGGSVEWEKCYRNFRGDLKTREFVEVINALEEAGIVKVVWENPEANKKGRRYIELEYVK</sequence>
<dbReference type="GeneID" id="40086270"/>
<accession>A0A286S2D0</accession>
<dbReference type="KEGG" id="vg:40086270"/>
<dbReference type="EMBL" id="MF185731">
    <property type="protein sequence ID" value="ASX99282.1"/>
    <property type="molecule type" value="Genomic_DNA"/>
</dbReference>
<dbReference type="Gene3D" id="3.30.70.1790">
    <property type="entry name" value="RepB DNA-primase, N-terminal domain"/>
    <property type="match status" value="1"/>
</dbReference>
<name>A0A286S2D0_9CAUD</name>
<dbReference type="RefSeq" id="YP_009610182.1">
    <property type="nucleotide sequence ID" value="NC_042001.1"/>
</dbReference>